<dbReference type="Proteomes" id="UP001342314">
    <property type="component" value="Unassembled WGS sequence"/>
</dbReference>
<dbReference type="AlphaFoldDB" id="A0AAV5GCM9"/>
<dbReference type="GO" id="GO:0020037">
    <property type="term" value="F:heme binding"/>
    <property type="evidence" value="ECO:0007669"/>
    <property type="project" value="InterPro"/>
</dbReference>
<dbReference type="PANTHER" id="PTHR42071:SF1">
    <property type="entry name" value="GLOBIN-SENSOR DOMAIN-CONTAINING PROTEIN"/>
    <property type="match status" value="1"/>
</dbReference>
<protein>
    <recommendedName>
        <fullName evidence="2">Globin-sensor domain-containing protein</fullName>
    </recommendedName>
</protein>
<organism evidence="3 4">
    <name type="scientific">Rhodotorula paludigena</name>
    <dbReference type="NCBI Taxonomy" id="86838"/>
    <lineage>
        <taxon>Eukaryota</taxon>
        <taxon>Fungi</taxon>
        <taxon>Dikarya</taxon>
        <taxon>Basidiomycota</taxon>
        <taxon>Pucciniomycotina</taxon>
        <taxon>Microbotryomycetes</taxon>
        <taxon>Sporidiobolales</taxon>
        <taxon>Sporidiobolaceae</taxon>
        <taxon>Rhodotorula</taxon>
    </lineage>
</organism>
<comment type="caution">
    <text evidence="3">The sequence shown here is derived from an EMBL/GenBank/DDBJ whole genome shotgun (WGS) entry which is preliminary data.</text>
</comment>
<evidence type="ECO:0000313" key="3">
    <source>
        <dbReference type="EMBL" id="GJN87386.1"/>
    </source>
</evidence>
<gene>
    <name evidence="3" type="ORF">Rhopal_000335-T1</name>
</gene>
<sequence length="258" mass="28762">MSGSPADASAPTESQVRRASSSICSGSTFSNTDSLPQLPFKHYDRDAIRDNLQERVRFGRDFLRFSPDDGQTLNSVAKLIGPLVKPTVDAVYQQLFRFDYTARFFLKRNAGFEGDHAESLDRLTLDDPQIAFRKQILGGWVRKMFESDFESPATWAYFDKVAAMHTGLAAFKHRANKDPLVVDLQPMALLLGWVVDVVVKAVMEMPDDVADSTTKLAVISAFNKLVWLQNDLFVRWYAKSDDELAAATARTKAADASA</sequence>
<keyword evidence="4" id="KW-1185">Reference proteome</keyword>
<dbReference type="Gene3D" id="1.10.490.10">
    <property type="entry name" value="Globins"/>
    <property type="match status" value="1"/>
</dbReference>
<evidence type="ECO:0000259" key="2">
    <source>
        <dbReference type="Pfam" id="PF11563"/>
    </source>
</evidence>
<dbReference type="EMBL" id="BQKY01000001">
    <property type="protein sequence ID" value="GJN87386.1"/>
    <property type="molecule type" value="Genomic_DNA"/>
</dbReference>
<accession>A0AAV5GCM9</accession>
<name>A0AAV5GCM9_9BASI</name>
<feature type="region of interest" description="Disordered" evidence="1">
    <location>
        <begin position="1"/>
        <end position="28"/>
    </location>
</feature>
<dbReference type="Pfam" id="PF11563">
    <property type="entry name" value="Protoglobin"/>
    <property type="match status" value="1"/>
</dbReference>
<feature type="compositionally biased region" description="Polar residues" evidence="1">
    <location>
        <begin position="11"/>
        <end position="28"/>
    </location>
</feature>
<feature type="domain" description="Globin-sensor" evidence="2">
    <location>
        <begin position="54"/>
        <end position="241"/>
    </location>
</feature>
<dbReference type="PANTHER" id="PTHR42071">
    <property type="entry name" value="PROTOGLOBIN DOMAIN-CONTAINING PROTEIN"/>
    <property type="match status" value="1"/>
</dbReference>
<evidence type="ECO:0000256" key="1">
    <source>
        <dbReference type="SAM" id="MobiDB-lite"/>
    </source>
</evidence>
<dbReference type="GO" id="GO:0019825">
    <property type="term" value="F:oxygen binding"/>
    <property type="evidence" value="ECO:0007669"/>
    <property type="project" value="InterPro"/>
</dbReference>
<evidence type="ECO:0000313" key="4">
    <source>
        <dbReference type="Proteomes" id="UP001342314"/>
    </source>
</evidence>
<reference evidence="3 4" key="1">
    <citation type="submission" date="2021-12" db="EMBL/GenBank/DDBJ databases">
        <title>High titer production of polyol ester of fatty acids by Rhodotorula paludigena BS15 towards product separation-free biomass refinery.</title>
        <authorList>
            <person name="Mano J."/>
            <person name="Ono H."/>
            <person name="Tanaka T."/>
            <person name="Naito K."/>
            <person name="Sushida H."/>
            <person name="Ike M."/>
            <person name="Tokuyasu K."/>
            <person name="Kitaoka M."/>
        </authorList>
    </citation>
    <scope>NUCLEOTIDE SEQUENCE [LARGE SCALE GENOMIC DNA]</scope>
    <source>
        <strain evidence="3 4">BS15</strain>
    </source>
</reference>
<proteinExistence type="predicted"/>
<dbReference type="InterPro" id="IPR044398">
    <property type="entry name" value="Globin-sensor_dom"/>
</dbReference>
<dbReference type="InterPro" id="IPR012292">
    <property type="entry name" value="Globin/Proto"/>
</dbReference>